<name>U2MLW0_TRESO</name>
<organism evidence="2 4">
    <name type="scientific">Treponema socranskii subsp. socranskii VPI DR56BR1116 = ATCC 35536</name>
    <dbReference type="NCBI Taxonomy" id="1125725"/>
    <lineage>
        <taxon>Bacteria</taxon>
        <taxon>Pseudomonadati</taxon>
        <taxon>Spirochaetota</taxon>
        <taxon>Spirochaetia</taxon>
        <taxon>Spirochaetales</taxon>
        <taxon>Treponemataceae</taxon>
        <taxon>Treponema</taxon>
    </lineage>
</organism>
<comment type="caution">
    <text evidence="2">The sequence shown here is derived from an EMBL/GenBank/DDBJ whole genome shotgun (WGS) entry which is preliminary data.</text>
</comment>
<dbReference type="AlphaFoldDB" id="U2MLW0"/>
<feature type="chain" id="PRO_5004631415" evidence="1">
    <location>
        <begin position="24"/>
        <end position="181"/>
    </location>
</feature>
<dbReference type="PATRIC" id="fig|1125725.3.peg.466"/>
<dbReference type="RefSeq" id="WP_021329397.1">
    <property type="nucleotide sequence ID" value="NZ_AUZJ01000009.1"/>
</dbReference>
<proteinExistence type="predicted"/>
<dbReference type="STRING" id="1125725.HMPREF1325_2396"/>
<evidence type="ECO:0000256" key="1">
    <source>
        <dbReference type="SAM" id="SignalP"/>
    </source>
</evidence>
<reference evidence="4 5" key="1">
    <citation type="submission" date="2013-08" db="EMBL/GenBank/DDBJ databases">
        <authorList>
            <person name="Durkin A.S."/>
            <person name="Haft D.R."/>
            <person name="McCorrison J."/>
            <person name="Torralba M."/>
            <person name="Gillis M."/>
            <person name="Haft D.H."/>
            <person name="Methe B."/>
            <person name="Sutton G."/>
            <person name="Nelson K.E."/>
        </authorList>
    </citation>
    <scope>NUCLEOTIDE SEQUENCE [LARGE SCALE GENOMIC DNA]</scope>
    <source>
        <strain evidence="3 5">ATCC 35536</strain>
        <strain evidence="2 4">VPI DR56BR1116</strain>
    </source>
</reference>
<dbReference type="Proteomes" id="UP000016646">
    <property type="component" value="Unassembled WGS sequence"/>
</dbReference>
<sequence length="181" mass="20407">MRLSKIIKIAVIVPLFVIGLPVAADSDSSVKREWKEFGKKSADAFKSFGKAMGETGKRIGEDIQNSLTPKYYGTWVYEGTSETTTIEINEDKMMTIMQKAALDIRYWKGTYSATQALIVFTVEKSGTDTGYSKSESDDEKTWRILYSFDETNGTLTLRCSHIPTDKDGHDFSEPTIFKKQK</sequence>
<evidence type="ECO:0000313" key="2">
    <source>
        <dbReference type="EMBL" id="ERF61520.1"/>
    </source>
</evidence>
<dbReference type="EMBL" id="AUZJ01000009">
    <property type="protein sequence ID" value="ERF61520.1"/>
    <property type="molecule type" value="Genomic_DNA"/>
</dbReference>
<protein>
    <submittedName>
        <fullName evidence="2">Uncharacterized protein</fullName>
    </submittedName>
</protein>
<gene>
    <name evidence="3" type="ORF">HMPREF0860_0149</name>
    <name evidence="2" type="ORF">HMPREF1325_2396</name>
</gene>
<feature type="signal peptide" evidence="1">
    <location>
        <begin position="1"/>
        <end position="23"/>
    </location>
</feature>
<evidence type="ECO:0000313" key="5">
    <source>
        <dbReference type="Proteomes" id="UP000016646"/>
    </source>
</evidence>
<dbReference type="OrthoDB" id="9993422at2"/>
<keyword evidence="1" id="KW-0732">Signal</keyword>
<keyword evidence="5" id="KW-1185">Reference proteome</keyword>
<accession>U2MLW0</accession>
<evidence type="ECO:0000313" key="3">
    <source>
        <dbReference type="EMBL" id="ERK02645.1"/>
    </source>
</evidence>
<dbReference type="EMBL" id="AVQI01000050">
    <property type="protein sequence ID" value="ERK02645.1"/>
    <property type="molecule type" value="Genomic_DNA"/>
</dbReference>
<dbReference type="Proteomes" id="UP000016412">
    <property type="component" value="Unassembled WGS sequence"/>
</dbReference>
<evidence type="ECO:0000313" key="4">
    <source>
        <dbReference type="Proteomes" id="UP000016412"/>
    </source>
</evidence>